<dbReference type="InterPro" id="IPR011045">
    <property type="entry name" value="N2O_reductase_N"/>
</dbReference>
<dbReference type="InterPro" id="IPR051200">
    <property type="entry name" value="Host-pathogen_enzymatic-act"/>
</dbReference>
<evidence type="ECO:0000256" key="1">
    <source>
        <dbReference type="SAM" id="Phobius"/>
    </source>
</evidence>
<keyword evidence="1" id="KW-0812">Transmembrane</keyword>
<dbReference type="InterPro" id="IPR019405">
    <property type="entry name" value="Lactonase_7-beta_prop"/>
</dbReference>
<dbReference type="Pfam" id="PF10282">
    <property type="entry name" value="Lactonase"/>
    <property type="match status" value="1"/>
</dbReference>
<name>A0A6N8DR27_RHOAC</name>
<dbReference type="PANTHER" id="PTHR47197">
    <property type="entry name" value="PROTEIN NIRF"/>
    <property type="match status" value="1"/>
</dbReference>
<comment type="caution">
    <text evidence="2">The sequence shown here is derived from an EMBL/GenBank/DDBJ whole genome shotgun (WGS) entry which is preliminary data.</text>
</comment>
<dbReference type="OrthoDB" id="195736at2"/>
<dbReference type="PANTHER" id="PTHR47197:SF3">
    <property type="entry name" value="DIHYDRO-HEME D1 DEHYDROGENASE"/>
    <property type="match status" value="1"/>
</dbReference>
<dbReference type="EMBL" id="WNKS01000015">
    <property type="protein sequence ID" value="MTV32286.1"/>
    <property type="molecule type" value="Genomic_DNA"/>
</dbReference>
<dbReference type="SUPFAM" id="SSF50974">
    <property type="entry name" value="Nitrous oxide reductase, N-terminal domain"/>
    <property type="match status" value="1"/>
</dbReference>
<dbReference type="Gene3D" id="2.130.10.10">
    <property type="entry name" value="YVTN repeat-like/Quinoprotein amine dehydrogenase"/>
    <property type="match status" value="2"/>
</dbReference>
<gene>
    <name evidence="2" type="ORF">GJ654_14955</name>
</gene>
<evidence type="ECO:0000313" key="2">
    <source>
        <dbReference type="EMBL" id="MTV32286.1"/>
    </source>
</evidence>
<protein>
    <submittedName>
        <fullName evidence="2">Beta-propeller fold lactonase family protein</fullName>
    </submittedName>
</protein>
<dbReference type="InterPro" id="IPR011964">
    <property type="entry name" value="YVTN_b-propeller_repeat"/>
</dbReference>
<reference evidence="2 3" key="1">
    <citation type="submission" date="2019-11" db="EMBL/GenBank/DDBJ databases">
        <title>Whole-genome sequence of a Rhodoblastus acidophilus DSM 142.</title>
        <authorList>
            <person name="Kyndt J.A."/>
            <person name="Meyer T.E."/>
        </authorList>
    </citation>
    <scope>NUCLEOTIDE SEQUENCE [LARGE SCALE GENOMIC DNA]</scope>
    <source>
        <strain evidence="2 3">DSM 142</strain>
    </source>
</reference>
<dbReference type="Proteomes" id="UP000439113">
    <property type="component" value="Unassembled WGS sequence"/>
</dbReference>
<dbReference type="AlphaFoldDB" id="A0A6N8DR27"/>
<organism evidence="2 3">
    <name type="scientific">Rhodoblastus acidophilus</name>
    <name type="common">Rhodopseudomonas acidophila</name>
    <dbReference type="NCBI Taxonomy" id="1074"/>
    <lineage>
        <taxon>Bacteria</taxon>
        <taxon>Pseudomonadati</taxon>
        <taxon>Pseudomonadota</taxon>
        <taxon>Alphaproteobacteria</taxon>
        <taxon>Hyphomicrobiales</taxon>
        <taxon>Rhodoblastaceae</taxon>
        <taxon>Rhodoblastus</taxon>
    </lineage>
</organism>
<dbReference type="InterPro" id="IPR015943">
    <property type="entry name" value="WD40/YVTN_repeat-like_dom_sf"/>
</dbReference>
<sequence>MTAAFVDRPRASRRPLTDAADFTLALTLRSPRERASRSIARRQTGVLRNALWAVHVCLLLLTLAAPTRAAPLAYVTAQGADSLSIVDLAQGRVVETLKIGKKPAGVAVAPGGERIYATNPEGHSFSVIEREKGAHRVIAEIPAGVGPLGIALDPTGKTIFVADWYADEVHIFDADSLQKAGAAKVGQSPAGMASDPQGKFLYVANRESDSVSVVDISARKTVATIPVGKAPFGVTYDPSGPRLFVANVQSGDVSVIDPESRRETRRLKVRSFPYAIALAPDRKIFVTNQHDDSVSVFDGETLEELRTLDVCGYPEGVLAVDGAVYVACWMDDVLARIDATTLAVTQKIPVAASPRAFGQFVAPALTPQPRLHGRAE</sequence>
<keyword evidence="1" id="KW-1133">Transmembrane helix</keyword>
<evidence type="ECO:0000313" key="3">
    <source>
        <dbReference type="Proteomes" id="UP000439113"/>
    </source>
</evidence>
<feature type="transmembrane region" description="Helical" evidence="1">
    <location>
        <begin position="46"/>
        <end position="65"/>
    </location>
</feature>
<dbReference type="NCBIfam" id="TIGR02276">
    <property type="entry name" value="beta_rpt_yvtn"/>
    <property type="match status" value="3"/>
</dbReference>
<keyword evidence="1" id="KW-0472">Membrane</keyword>
<accession>A0A6N8DR27</accession>
<dbReference type="RefSeq" id="WP_155446979.1">
    <property type="nucleotide sequence ID" value="NZ_JAOQNR010000007.1"/>
</dbReference>
<proteinExistence type="predicted"/>